<feature type="transmembrane region" description="Helical" evidence="9">
    <location>
        <begin position="72"/>
        <end position="93"/>
    </location>
</feature>
<dbReference type="EMBL" id="MW350140">
    <property type="protein sequence ID" value="QQY84929.1"/>
    <property type="molecule type" value="Genomic_DNA"/>
</dbReference>
<protein>
    <recommendedName>
        <fullName evidence="3 8">NADH-ubiquinone oxidoreductase chain 1</fullName>
        <ecNumber evidence="8">7.1.1.2</ecNumber>
    </recommendedName>
</protein>
<evidence type="ECO:0000256" key="4">
    <source>
        <dbReference type="ARBA" id="ARBA00022692"/>
    </source>
</evidence>
<feature type="transmembrane region" description="Helical" evidence="9">
    <location>
        <begin position="105"/>
        <end position="127"/>
    </location>
</feature>
<dbReference type="GO" id="GO:0005743">
    <property type="term" value="C:mitochondrial inner membrane"/>
    <property type="evidence" value="ECO:0007669"/>
    <property type="project" value="UniProtKB-SubCell"/>
</dbReference>
<dbReference type="PANTHER" id="PTHR11432:SF3">
    <property type="entry name" value="NADH-UBIQUINONE OXIDOREDUCTASE CHAIN 1"/>
    <property type="match status" value="1"/>
</dbReference>
<keyword evidence="8" id="KW-0830">Ubiquinone</keyword>
<evidence type="ECO:0000256" key="6">
    <source>
        <dbReference type="ARBA" id="ARBA00023136"/>
    </source>
</evidence>
<dbReference type="InterPro" id="IPR018086">
    <property type="entry name" value="NADH_UbQ_OxRdtase_su1_CS"/>
</dbReference>
<gene>
    <name evidence="10" type="primary">NAD1</name>
</gene>
<evidence type="ECO:0000256" key="9">
    <source>
        <dbReference type="SAM" id="Phobius"/>
    </source>
</evidence>
<evidence type="ECO:0000256" key="8">
    <source>
        <dbReference type="RuleBase" id="RU000473"/>
    </source>
</evidence>
<feature type="transmembrane region" description="Helical" evidence="9">
    <location>
        <begin position="6"/>
        <end position="25"/>
    </location>
</feature>
<evidence type="ECO:0000313" key="10">
    <source>
        <dbReference type="EMBL" id="QQY84929.1"/>
    </source>
</evidence>
<dbReference type="PROSITE" id="PS00668">
    <property type="entry name" value="COMPLEX1_ND1_2"/>
    <property type="match status" value="1"/>
</dbReference>
<feature type="transmembrane region" description="Helical" evidence="9">
    <location>
        <begin position="276"/>
        <end position="297"/>
    </location>
</feature>
<evidence type="ECO:0000256" key="3">
    <source>
        <dbReference type="ARBA" id="ARBA00021009"/>
    </source>
</evidence>
<proteinExistence type="inferred from homology"/>
<evidence type="ECO:0000256" key="2">
    <source>
        <dbReference type="ARBA" id="ARBA00010535"/>
    </source>
</evidence>
<evidence type="ECO:0000256" key="1">
    <source>
        <dbReference type="ARBA" id="ARBA00004141"/>
    </source>
</evidence>
<keyword evidence="7" id="KW-0520">NAD</keyword>
<name>A0A7U1AQ86_TAEPI</name>
<keyword evidence="4 7" id="KW-0812">Transmembrane</keyword>
<keyword evidence="5 9" id="KW-1133">Transmembrane helix</keyword>
<comment type="subcellular location">
    <subcellularLocation>
        <location evidence="1">Membrane</location>
        <topology evidence="1">Multi-pass membrane protein</topology>
    </subcellularLocation>
    <subcellularLocation>
        <location evidence="7">Mitochondrion inner membrane</location>
        <topology evidence="7">Multi-pass membrane protein</topology>
    </subcellularLocation>
</comment>
<organism evidence="10">
    <name type="scientific">Taenia pisiformis</name>
    <name type="common">Tapeworm</name>
    <name type="synonym">Cysticercus pisiformis</name>
    <dbReference type="NCBI Taxonomy" id="85432"/>
    <lineage>
        <taxon>Eukaryota</taxon>
        <taxon>Metazoa</taxon>
        <taxon>Spiralia</taxon>
        <taxon>Lophotrochozoa</taxon>
        <taxon>Platyhelminthes</taxon>
        <taxon>Cestoda</taxon>
        <taxon>Eucestoda</taxon>
        <taxon>Cyclophyllidea</taxon>
        <taxon>Taeniidae</taxon>
        <taxon>Taenia</taxon>
    </lineage>
</organism>
<dbReference type="PANTHER" id="PTHR11432">
    <property type="entry name" value="NADH DEHYDROGENASE SUBUNIT 1"/>
    <property type="match status" value="1"/>
</dbReference>
<evidence type="ECO:0000256" key="5">
    <source>
        <dbReference type="ARBA" id="ARBA00022989"/>
    </source>
</evidence>
<sequence length="298" mass="34253">MLMFGFVSGIIGLLISLLVIAFFILGERKILGYSQFRKGPNKVGIIGLLQSFSDLLKLIVKFKSFGFQSRSYLGLFGVLLLVSLVIFYCLLYGSYYSNSYSSLSLLWFLVITSFCSYSLLCVGWGSYNNYSLMSSIRSAFGSISFEACFMCIVIFSGLSYLSYNLNDFNLDYWWCSAFLFPVIVILYLVSILCETNRTPFDYGEAESELVSGFNVEYSGIYFTCLFACEYIIIFVFSWLGMVLFFGNNLLGWLFFIFSLLFFMWARATLPRVRYDFFVNFFWDVCLCLLLLSLFVIVN</sequence>
<geneLocation type="mitochondrion" evidence="10"/>
<dbReference type="InterPro" id="IPR001694">
    <property type="entry name" value="NADH_UbQ_OxRdtase_su1/FPO"/>
</dbReference>
<feature type="transmembrane region" description="Helical" evidence="9">
    <location>
        <begin position="249"/>
        <end position="269"/>
    </location>
</feature>
<reference evidence="10" key="1">
    <citation type="submission" date="2020-12" db="EMBL/GenBank/DDBJ databases">
        <authorList>
            <person name="Yang X."/>
            <person name="Lu X."/>
        </authorList>
    </citation>
    <scope>NUCLEOTIDE SEQUENCE</scope>
</reference>
<dbReference type="EC" id="7.1.1.2" evidence="8"/>
<dbReference type="AlphaFoldDB" id="A0A7U1AQ86"/>
<comment type="similarity">
    <text evidence="2 7">Belongs to the complex I subunit 1 family.</text>
</comment>
<dbReference type="Pfam" id="PF00146">
    <property type="entry name" value="NADHdh"/>
    <property type="match status" value="1"/>
</dbReference>
<comment type="catalytic activity">
    <reaction evidence="8">
        <text>a ubiquinone + NADH + 5 H(+)(in) = a ubiquinol + NAD(+) + 4 H(+)(out)</text>
        <dbReference type="Rhea" id="RHEA:29091"/>
        <dbReference type="Rhea" id="RHEA-COMP:9565"/>
        <dbReference type="Rhea" id="RHEA-COMP:9566"/>
        <dbReference type="ChEBI" id="CHEBI:15378"/>
        <dbReference type="ChEBI" id="CHEBI:16389"/>
        <dbReference type="ChEBI" id="CHEBI:17976"/>
        <dbReference type="ChEBI" id="CHEBI:57540"/>
        <dbReference type="ChEBI" id="CHEBI:57945"/>
        <dbReference type="EC" id="7.1.1.2"/>
    </reaction>
</comment>
<keyword evidence="8 10" id="KW-0496">Mitochondrion</keyword>
<dbReference type="GO" id="GO:0008137">
    <property type="term" value="F:NADH dehydrogenase (ubiquinone) activity"/>
    <property type="evidence" value="ECO:0007669"/>
    <property type="project" value="UniProtKB-EC"/>
</dbReference>
<feature type="transmembrane region" description="Helical" evidence="9">
    <location>
        <begin position="220"/>
        <end position="243"/>
    </location>
</feature>
<feature type="transmembrane region" description="Helical" evidence="9">
    <location>
        <begin position="172"/>
        <end position="193"/>
    </location>
</feature>
<feature type="transmembrane region" description="Helical" evidence="9">
    <location>
        <begin position="139"/>
        <end position="160"/>
    </location>
</feature>
<accession>A0A7U1AQ86</accession>
<evidence type="ECO:0000256" key="7">
    <source>
        <dbReference type="RuleBase" id="RU000471"/>
    </source>
</evidence>
<dbReference type="GO" id="GO:0009060">
    <property type="term" value="P:aerobic respiration"/>
    <property type="evidence" value="ECO:0007669"/>
    <property type="project" value="TreeGrafter"/>
</dbReference>
<keyword evidence="6 9" id="KW-0472">Membrane</keyword>
<dbReference type="GO" id="GO:0003954">
    <property type="term" value="F:NADH dehydrogenase activity"/>
    <property type="evidence" value="ECO:0007669"/>
    <property type="project" value="TreeGrafter"/>
</dbReference>